<keyword evidence="2 4" id="KW-0560">Oxidoreductase</keyword>
<dbReference type="InterPro" id="IPR016161">
    <property type="entry name" value="Ald_DH/histidinol_DH"/>
</dbReference>
<dbReference type="PANTHER" id="PTHR43353">
    <property type="entry name" value="SUCCINATE-SEMIALDEHYDE DEHYDROGENASE, MITOCHONDRIAL"/>
    <property type="match status" value="1"/>
</dbReference>
<evidence type="ECO:0000256" key="1">
    <source>
        <dbReference type="ARBA" id="ARBA00009986"/>
    </source>
</evidence>
<dbReference type="InterPro" id="IPR016162">
    <property type="entry name" value="Ald_DH_N"/>
</dbReference>
<dbReference type="Gene3D" id="3.40.309.10">
    <property type="entry name" value="Aldehyde Dehydrogenase, Chain A, domain 2"/>
    <property type="match status" value="1"/>
</dbReference>
<dbReference type="PANTHER" id="PTHR43353:SF5">
    <property type="entry name" value="SUCCINATE-SEMIALDEHYDE DEHYDROGENASE, MITOCHONDRIAL"/>
    <property type="match status" value="1"/>
</dbReference>
<comment type="similarity">
    <text evidence="1 4">Belongs to the aldehyde dehydrogenase family.</text>
</comment>
<dbReference type="OrthoDB" id="9812625at2"/>
<feature type="active site" evidence="3">
    <location>
        <position position="260"/>
    </location>
</feature>
<dbReference type="CDD" id="cd07103">
    <property type="entry name" value="ALDH_F5_SSADH_GabD"/>
    <property type="match status" value="1"/>
</dbReference>
<dbReference type="KEGG" id="htx:EKK97_16785"/>
<dbReference type="InterPro" id="IPR050740">
    <property type="entry name" value="Aldehyde_DH_Superfamily"/>
</dbReference>
<dbReference type="Proteomes" id="UP000464013">
    <property type="component" value="Chromosome"/>
</dbReference>
<organism evidence="6 7">
    <name type="scientific">Billgrantia tianxiuensis</name>
    <dbReference type="NCBI Taxonomy" id="2497861"/>
    <lineage>
        <taxon>Bacteria</taxon>
        <taxon>Pseudomonadati</taxon>
        <taxon>Pseudomonadota</taxon>
        <taxon>Gammaproteobacteria</taxon>
        <taxon>Oceanospirillales</taxon>
        <taxon>Halomonadaceae</taxon>
        <taxon>Billgrantia</taxon>
    </lineage>
</organism>
<sequence>MALNLDRPDLVRSDNFIDGQWQPGATGEHYAVDDPATGETLISVADSTAADAQAATVAAHRAFDSWRQQPAAVRAQIIKRWYALIVKHTEDLARLISREQGKPLAEARGEVAYGASYVDWFAAEAVRSYGDIIPAPVGSKRMLVTKEPVGVVAAITPWNFPLAMIARKIAPALAAGCTVVAKPAEDTPLTALALVALAEEAGLPAGVLNIVTSSRERVGDVVGAWLSDSRVRKITFTGSTAVGKLLARDSAATLKRLSLELGGNAPFIVFEDADLDAAVEGLMAAKFRNGGQTCVSPNRVYVQASVYEAFADKLVARVQSLRVGPGDRAESQIGPMINARAVDKIERHVQDALARGATLLTGGQRLSGGVTSGPNYYAPTVLGDANHDMELAQDETFGPVVPLFRFADEEEVVTAANDTPYGLAAYFFSRDVERIWRLAERLQTGLVGINEGALAAESAPFGGIKESGYGREGSRYGLDDYMATKYLCQGNLA</sequence>
<dbReference type="Gene3D" id="3.40.605.10">
    <property type="entry name" value="Aldehyde Dehydrogenase, Chain A, domain 1"/>
    <property type="match status" value="1"/>
</dbReference>
<dbReference type="InterPro" id="IPR029510">
    <property type="entry name" value="Ald_DH_CS_GLU"/>
</dbReference>
<evidence type="ECO:0000313" key="6">
    <source>
        <dbReference type="EMBL" id="QHC50903.1"/>
    </source>
</evidence>
<dbReference type="AlphaFoldDB" id="A0A6I6SUT4"/>
<reference evidence="6 7" key="1">
    <citation type="submission" date="2019-01" db="EMBL/GenBank/DDBJ databases">
        <title>Complete genome of a denitifying bacterium Halomons sp. BC-M4-5.</title>
        <authorList>
            <person name="Wang L."/>
            <person name="Shao Z."/>
        </authorList>
    </citation>
    <scope>NUCLEOTIDE SEQUENCE [LARGE SCALE GENOMIC DNA]</scope>
    <source>
        <strain evidence="6 7">BC-M4-5</strain>
    </source>
</reference>
<accession>A0A6I6SUT4</accession>
<name>A0A6I6SUT4_9GAMM</name>
<gene>
    <name evidence="6" type="ORF">EKK97_16785</name>
</gene>
<evidence type="ECO:0000259" key="5">
    <source>
        <dbReference type="Pfam" id="PF00171"/>
    </source>
</evidence>
<dbReference type="FunFam" id="3.40.605.10:FF:000005">
    <property type="entry name" value="Succinate-semialdehyde dehydrogenase I"/>
    <property type="match status" value="1"/>
</dbReference>
<dbReference type="Pfam" id="PF00171">
    <property type="entry name" value="Aldedh"/>
    <property type="match status" value="1"/>
</dbReference>
<dbReference type="GO" id="GO:0009450">
    <property type="term" value="P:gamma-aminobutyric acid catabolic process"/>
    <property type="evidence" value="ECO:0007669"/>
    <property type="project" value="TreeGrafter"/>
</dbReference>
<keyword evidence="7" id="KW-1185">Reference proteome</keyword>
<dbReference type="RefSeq" id="WP_159553605.1">
    <property type="nucleotide sequence ID" value="NZ_CP035042.1"/>
</dbReference>
<dbReference type="InterPro" id="IPR015590">
    <property type="entry name" value="Aldehyde_DH_dom"/>
</dbReference>
<protein>
    <submittedName>
        <fullName evidence="6">NAD-dependent succinate-semialdehyde dehydrogenase</fullName>
    </submittedName>
</protein>
<dbReference type="SUPFAM" id="SSF53720">
    <property type="entry name" value="ALDH-like"/>
    <property type="match status" value="1"/>
</dbReference>
<dbReference type="FunFam" id="3.40.309.10:FF:000004">
    <property type="entry name" value="Succinate-semialdehyde dehydrogenase I"/>
    <property type="match status" value="1"/>
</dbReference>
<evidence type="ECO:0000313" key="7">
    <source>
        <dbReference type="Proteomes" id="UP000464013"/>
    </source>
</evidence>
<proteinExistence type="inferred from homology"/>
<feature type="domain" description="Aldehyde dehydrogenase" evidence="5">
    <location>
        <begin position="21"/>
        <end position="486"/>
    </location>
</feature>
<dbReference type="GO" id="GO:0004777">
    <property type="term" value="F:succinate-semialdehyde dehydrogenase (NAD+) activity"/>
    <property type="evidence" value="ECO:0007669"/>
    <property type="project" value="TreeGrafter"/>
</dbReference>
<evidence type="ECO:0000256" key="2">
    <source>
        <dbReference type="ARBA" id="ARBA00023002"/>
    </source>
</evidence>
<dbReference type="PROSITE" id="PS00687">
    <property type="entry name" value="ALDEHYDE_DEHYDR_GLU"/>
    <property type="match status" value="1"/>
</dbReference>
<evidence type="ECO:0000256" key="4">
    <source>
        <dbReference type="RuleBase" id="RU003345"/>
    </source>
</evidence>
<dbReference type="EMBL" id="CP035042">
    <property type="protein sequence ID" value="QHC50903.1"/>
    <property type="molecule type" value="Genomic_DNA"/>
</dbReference>
<evidence type="ECO:0000256" key="3">
    <source>
        <dbReference type="PROSITE-ProRule" id="PRU10007"/>
    </source>
</evidence>
<dbReference type="InterPro" id="IPR016163">
    <property type="entry name" value="Ald_DH_C"/>
</dbReference>